<name>A0A7M5WY69_9CNID</name>
<dbReference type="EnsemblMetazoa" id="CLYHEMT014827.1">
    <property type="protein sequence ID" value="CLYHEMP014827.1"/>
    <property type="gene ID" value="CLYHEMG014827"/>
</dbReference>
<protein>
    <submittedName>
        <fullName evidence="1">Uncharacterized protein</fullName>
    </submittedName>
</protein>
<evidence type="ECO:0000313" key="1">
    <source>
        <dbReference type="EnsemblMetazoa" id="CLYHEMP014827.1"/>
    </source>
</evidence>
<organism evidence="1 2">
    <name type="scientific">Clytia hemisphaerica</name>
    <dbReference type="NCBI Taxonomy" id="252671"/>
    <lineage>
        <taxon>Eukaryota</taxon>
        <taxon>Metazoa</taxon>
        <taxon>Cnidaria</taxon>
        <taxon>Hydrozoa</taxon>
        <taxon>Hydroidolina</taxon>
        <taxon>Leptothecata</taxon>
        <taxon>Obeliida</taxon>
        <taxon>Clytiidae</taxon>
        <taxon>Clytia</taxon>
    </lineage>
</organism>
<dbReference type="Proteomes" id="UP000594262">
    <property type="component" value="Unplaced"/>
</dbReference>
<proteinExistence type="predicted"/>
<dbReference type="GeneID" id="136801556"/>
<keyword evidence="2" id="KW-1185">Reference proteome</keyword>
<evidence type="ECO:0000313" key="2">
    <source>
        <dbReference type="Proteomes" id="UP000594262"/>
    </source>
</evidence>
<reference evidence="1" key="1">
    <citation type="submission" date="2021-01" db="UniProtKB">
        <authorList>
            <consortium name="EnsemblMetazoa"/>
        </authorList>
    </citation>
    <scope>IDENTIFICATION</scope>
</reference>
<dbReference type="RefSeq" id="XP_066914296.1">
    <property type="nucleotide sequence ID" value="XM_067058195.1"/>
</dbReference>
<sequence length="213" mass="24027">MASIDNVLVSDVEKAFGLNAGDIKLIDSPECAPLLKQNAWTKCERTLGVMDRFETVRRSLFNTTYGRLVVALGSPIIDFPDPTHYLENVVHGIFRLYNLFATYDVVAYVNENVRLLNGLMPWEAKNAKVEKMTDLVMVTFAKGEELKEGEYAGWYLEGPSSEEYINKWANIGKTFVSLKKINLEEAAHGGCCTPTWLKKRAQELLGEEDKKIN</sequence>
<dbReference type="AlphaFoldDB" id="A0A7M5WY69"/>
<accession>A0A7M5WY69</accession>